<dbReference type="EMBL" id="FUKM01000013">
    <property type="protein sequence ID" value="SJN10281.1"/>
    <property type="molecule type" value="Genomic_DNA"/>
</dbReference>
<dbReference type="EC" id="2.7.1.156" evidence="8"/>
<comment type="function">
    <text evidence="4">Catalyzes ATP-dependent phosphorylation of adenosylcobinamide and addition of GMP to adenosylcobinamide phosphate.</text>
</comment>
<name>A0A1R4HRT7_9GAMM</name>
<keyword evidence="15" id="KW-0342">GTP-binding</keyword>
<keyword evidence="10" id="KW-0169">Cobalamin biosynthesis</keyword>
<evidence type="ECO:0000256" key="11">
    <source>
        <dbReference type="ARBA" id="ARBA00022679"/>
    </source>
</evidence>
<dbReference type="InterPro" id="IPR027417">
    <property type="entry name" value="P-loop_NTPase"/>
</dbReference>
<dbReference type="GO" id="GO:0043752">
    <property type="term" value="F:adenosylcobinamide kinase activity"/>
    <property type="evidence" value="ECO:0007669"/>
    <property type="project" value="UniProtKB-EC"/>
</dbReference>
<dbReference type="GO" id="GO:0009236">
    <property type="term" value="P:cobalamin biosynthetic process"/>
    <property type="evidence" value="ECO:0007669"/>
    <property type="project" value="UniProtKB-UniPathway"/>
</dbReference>
<evidence type="ECO:0000256" key="3">
    <source>
        <dbReference type="ARBA" id="ARBA00001522"/>
    </source>
</evidence>
<comment type="pathway">
    <text evidence="5">Cofactor biosynthesis; adenosylcobalamin biosynthesis; adenosylcobalamin from cob(II)yrinate a,c-diamide: step 6/7.</text>
</comment>
<keyword evidence="11" id="KW-0808">Transferase</keyword>
<accession>A0A1R4HRT7</accession>
<comment type="caution">
    <text evidence="18">The sequence shown here is derived from an EMBL/GenBank/DDBJ whole genome shotgun (WGS) entry which is preliminary data.</text>
</comment>
<dbReference type="RefSeq" id="WP_087106127.1">
    <property type="nucleotide sequence ID" value="NZ_FUKM01000013.1"/>
</dbReference>
<evidence type="ECO:0000256" key="7">
    <source>
        <dbReference type="ARBA" id="ARBA00007490"/>
    </source>
</evidence>
<comment type="similarity">
    <text evidence="7">Belongs to the CobU/CobP family.</text>
</comment>
<comment type="catalytic activity">
    <reaction evidence="1">
        <text>adenosylcob(III)inamide + ATP = adenosylcob(III)inamide phosphate + ADP + H(+)</text>
        <dbReference type="Rhea" id="RHEA:15769"/>
        <dbReference type="ChEBI" id="CHEBI:2480"/>
        <dbReference type="ChEBI" id="CHEBI:15378"/>
        <dbReference type="ChEBI" id="CHEBI:30616"/>
        <dbReference type="ChEBI" id="CHEBI:58502"/>
        <dbReference type="ChEBI" id="CHEBI:456216"/>
        <dbReference type="EC" id="2.7.1.156"/>
    </reaction>
</comment>
<comment type="catalytic activity">
    <reaction evidence="2">
        <text>adenosylcob(III)inamide phosphate + GTP + H(+) = adenosylcob(III)inamide-GDP + diphosphate</text>
        <dbReference type="Rhea" id="RHEA:22712"/>
        <dbReference type="ChEBI" id="CHEBI:15378"/>
        <dbReference type="ChEBI" id="CHEBI:33019"/>
        <dbReference type="ChEBI" id="CHEBI:37565"/>
        <dbReference type="ChEBI" id="CHEBI:58502"/>
        <dbReference type="ChEBI" id="CHEBI:60487"/>
        <dbReference type="EC" id="2.7.7.62"/>
    </reaction>
</comment>
<dbReference type="AlphaFoldDB" id="A0A1R4HRT7"/>
<evidence type="ECO:0000256" key="14">
    <source>
        <dbReference type="ARBA" id="ARBA00022840"/>
    </source>
</evidence>
<keyword evidence="12" id="KW-0547">Nucleotide-binding</keyword>
<evidence type="ECO:0000313" key="18">
    <source>
        <dbReference type="EMBL" id="SJN10281.1"/>
    </source>
</evidence>
<evidence type="ECO:0000256" key="10">
    <source>
        <dbReference type="ARBA" id="ARBA00022573"/>
    </source>
</evidence>
<sequence>MQLFIGGACAGKRSLVKTRFPSAVWWRLAPGQRLRECAGVMLPSTPLILHGVLEWLSASMDSDAGSDGWRSQWCDDLNELLQSAKAQQTALVIIASDIGRGIVPIERHQRRLRDLNGWFSQDVAERAEHVWYVRHGLVMPMSPHH</sequence>
<evidence type="ECO:0000256" key="13">
    <source>
        <dbReference type="ARBA" id="ARBA00022777"/>
    </source>
</evidence>
<evidence type="ECO:0000256" key="8">
    <source>
        <dbReference type="ARBA" id="ARBA00012016"/>
    </source>
</evidence>
<evidence type="ECO:0000256" key="4">
    <source>
        <dbReference type="ARBA" id="ARBA00003889"/>
    </source>
</evidence>
<evidence type="ECO:0000256" key="17">
    <source>
        <dbReference type="ARBA" id="ARBA00030571"/>
    </source>
</evidence>
<dbReference type="UniPathway" id="UPA00148">
    <property type="reaction ID" value="UER00236"/>
</dbReference>
<comment type="catalytic activity">
    <reaction evidence="3">
        <text>adenosylcob(III)inamide + GTP = adenosylcob(III)inamide phosphate + GDP + H(+)</text>
        <dbReference type="Rhea" id="RHEA:15765"/>
        <dbReference type="ChEBI" id="CHEBI:2480"/>
        <dbReference type="ChEBI" id="CHEBI:15378"/>
        <dbReference type="ChEBI" id="CHEBI:37565"/>
        <dbReference type="ChEBI" id="CHEBI:58189"/>
        <dbReference type="ChEBI" id="CHEBI:58502"/>
        <dbReference type="EC" id="2.7.1.156"/>
    </reaction>
</comment>
<reference evidence="18 19" key="1">
    <citation type="submission" date="2017-02" db="EMBL/GenBank/DDBJ databases">
        <authorList>
            <person name="Dridi B."/>
        </authorList>
    </citation>
    <scope>NUCLEOTIDE SEQUENCE [LARGE SCALE GENOMIC DNA]</scope>
    <source>
        <strain evidence="18 19">JB380</strain>
    </source>
</reference>
<evidence type="ECO:0000256" key="1">
    <source>
        <dbReference type="ARBA" id="ARBA00000312"/>
    </source>
</evidence>
<evidence type="ECO:0000256" key="2">
    <source>
        <dbReference type="ARBA" id="ARBA00000711"/>
    </source>
</evidence>
<dbReference type="GO" id="GO:0005524">
    <property type="term" value="F:ATP binding"/>
    <property type="evidence" value="ECO:0007669"/>
    <property type="project" value="UniProtKB-KW"/>
</dbReference>
<dbReference type="SUPFAM" id="SSF52540">
    <property type="entry name" value="P-loop containing nucleoside triphosphate hydrolases"/>
    <property type="match status" value="1"/>
</dbReference>
<evidence type="ECO:0000256" key="12">
    <source>
        <dbReference type="ARBA" id="ARBA00022741"/>
    </source>
</evidence>
<dbReference type="PANTHER" id="PTHR34848">
    <property type="match status" value="1"/>
</dbReference>
<dbReference type="EC" id="2.7.7.62" evidence="9"/>
<dbReference type="GO" id="GO:0005525">
    <property type="term" value="F:GTP binding"/>
    <property type="evidence" value="ECO:0007669"/>
    <property type="project" value="UniProtKB-KW"/>
</dbReference>
<dbReference type="PANTHER" id="PTHR34848:SF1">
    <property type="entry name" value="BIFUNCTIONAL ADENOSYLCOBALAMIN BIOSYNTHESIS PROTEIN COBU"/>
    <property type="match status" value="1"/>
</dbReference>
<dbReference type="OrthoDB" id="9788370at2"/>
<evidence type="ECO:0000256" key="9">
    <source>
        <dbReference type="ARBA" id="ARBA00012523"/>
    </source>
</evidence>
<dbReference type="Pfam" id="PF02283">
    <property type="entry name" value="CobU"/>
    <property type="match status" value="1"/>
</dbReference>
<evidence type="ECO:0000256" key="5">
    <source>
        <dbReference type="ARBA" id="ARBA00004692"/>
    </source>
</evidence>
<proteinExistence type="inferred from homology"/>
<comment type="pathway">
    <text evidence="6">Cofactor biosynthesis; adenosylcobalamin biosynthesis; adenosylcobalamin from cob(II)yrinate a,c-diamide: step 5/7.</text>
</comment>
<dbReference type="Proteomes" id="UP000196331">
    <property type="component" value="Unassembled WGS sequence"/>
</dbReference>
<dbReference type="GO" id="GO:0008820">
    <property type="term" value="F:cobinamide phosphate guanylyltransferase activity"/>
    <property type="evidence" value="ECO:0007669"/>
    <property type="project" value="UniProtKB-EC"/>
</dbReference>
<keyword evidence="14" id="KW-0067">ATP-binding</keyword>
<organism evidence="18 19">
    <name type="scientific">Halomonas citrativorans</name>
    <dbReference type="NCBI Taxonomy" id="2742612"/>
    <lineage>
        <taxon>Bacteria</taxon>
        <taxon>Pseudomonadati</taxon>
        <taxon>Pseudomonadota</taxon>
        <taxon>Gammaproteobacteria</taxon>
        <taxon>Oceanospirillales</taxon>
        <taxon>Halomonadaceae</taxon>
        <taxon>Halomonas</taxon>
    </lineage>
</organism>
<evidence type="ECO:0000256" key="16">
    <source>
        <dbReference type="ARBA" id="ARBA00029570"/>
    </source>
</evidence>
<evidence type="ECO:0000256" key="6">
    <source>
        <dbReference type="ARBA" id="ARBA00005159"/>
    </source>
</evidence>
<keyword evidence="13" id="KW-0418">Kinase</keyword>
<evidence type="ECO:0000256" key="15">
    <source>
        <dbReference type="ARBA" id="ARBA00023134"/>
    </source>
</evidence>
<evidence type="ECO:0000313" key="19">
    <source>
        <dbReference type="Proteomes" id="UP000196331"/>
    </source>
</evidence>
<dbReference type="Gene3D" id="3.40.50.300">
    <property type="entry name" value="P-loop containing nucleotide triphosphate hydrolases"/>
    <property type="match status" value="1"/>
</dbReference>
<dbReference type="InterPro" id="IPR003203">
    <property type="entry name" value="CobU/CobP"/>
</dbReference>
<protein>
    <recommendedName>
        <fullName evidence="16">Adenosylcobinamide kinase</fullName>
        <ecNumber evidence="8">2.7.1.156</ecNumber>
        <ecNumber evidence="9">2.7.7.62</ecNumber>
    </recommendedName>
    <alternativeName>
        <fullName evidence="17">Adenosylcobinamide-phosphate guanylyltransferase</fullName>
    </alternativeName>
</protein>
<gene>
    <name evidence="18" type="ORF">CZ787_03295</name>
</gene>